<dbReference type="Proteomes" id="UP000621455">
    <property type="component" value="Unassembled WGS sequence"/>
</dbReference>
<evidence type="ECO:0000313" key="3">
    <source>
        <dbReference type="Proteomes" id="UP000621455"/>
    </source>
</evidence>
<dbReference type="EMBL" id="WHJG01000023">
    <property type="protein sequence ID" value="NHZ81573.1"/>
    <property type="molecule type" value="Genomic_DNA"/>
</dbReference>
<protein>
    <submittedName>
        <fullName evidence="2">Uncharacterized protein</fullName>
    </submittedName>
</protein>
<reference evidence="2 3" key="1">
    <citation type="submission" date="2019-10" db="EMBL/GenBank/DDBJ databases">
        <title>Taxonomy of Antarctic Massilia spp.: description of Massilia rubra sp. nov., Massilia aquatica sp. nov., Massilia mucilaginosa sp. nov., Massilia frigida sp. nov. isolated from streams, lakes and regoliths.</title>
        <authorList>
            <person name="Holochova P."/>
            <person name="Sedlacek I."/>
            <person name="Kralova S."/>
            <person name="Maslanova I."/>
            <person name="Busse H.-J."/>
            <person name="Stankova E."/>
            <person name="Vrbovska V."/>
            <person name="Kovarovic V."/>
            <person name="Bartak M."/>
            <person name="Svec P."/>
            <person name="Pantucek R."/>
        </authorList>
    </citation>
    <scope>NUCLEOTIDE SEQUENCE [LARGE SCALE GENOMIC DNA]</scope>
    <source>
        <strain evidence="2 3">CCM 8695</strain>
    </source>
</reference>
<feature type="compositionally biased region" description="Low complexity" evidence="1">
    <location>
        <begin position="201"/>
        <end position="220"/>
    </location>
</feature>
<organism evidence="2 3">
    <name type="scientific">Massilia frigida</name>
    <dbReference type="NCBI Taxonomy" id="2609281"/>
    <lineage>
        <taxon>Bacteria</taxon>
        <taxon>Pseudomonadati</taxon>
        <taxon>Pseudomonadota</taxon>
        <taxon>Betaproteobacteria</taxon>
        <taxon>Burkholderiales</taxon>
        <taxon>Oxalobacteraceae</taxon>
        <taxon>Telluria group</taxon>
        <taxon>Massilia</taxon>
    </lineage>
</organism>
<feature type="region of interest" description="Disordered" evidence="1">
    <location>
        <begin position="198"/>
        <end position="228"/>
    </location>
</feature>
<evidence type="ECO:0000313" key="2">
    <source>
        <dbReference type="EMBL" id="NHZ81573.1"/>
    </source>
</evidence>
<name>A0ABX0N8E5_9BURK</name>
<comment type="caution">
    <text evidence="2">The sequence shown here is derived from an EMBL/GenBank/DDBJ whole genome shotgun (WGS) entry which is preliminary data.</text>
</comment>
<sequence>MATTNRKSAKKAAAPAPRDAYISFNKDEWSALEKLGFRERWAYMQFKWLANFKTGMVGNFRKQRLTFQDIAKLVTAPGVQGRGMGDIDDTQAADFVLRLAAVGLLVRHPNRDNGGIMFELPLSPIARQASALTNQAVAPAVRGDVPEQIFPNPPRPKSIISPDDDIPPFDENPADMAVGDASDLSLSVMALTKLKNNTDGARAADADAAPPSRANGAAAALENPHKQPQAAAPLIAREIHAVIAGNWTFSQTNTPEAWSLYTSWEDAGITLDDLHAAMTSLEEDASTPELTPVNLAPKLWSKVVDGWVEQLAA</sequence>
<dbReference type="RefSeq" id="WP_167088902.1">
    <property type="nucleotide sequence ID" value="NZ_WHJG01000023.1"/>
</dbReference>
<evidence type="ECO:0000256" key="1">
    <source>
        <dbReference type="SAM" id="MobiDB-lite"/>
    </source>
</evidence>
<proteinExistence type="predicted"/>
<gene>
    <name evidence="2" type="ORF">F2P44_20165</name>
</gene>
<accession>A0ABX0N8E5</accession>
<keyword evidence="3" id="KW-1185">Reference proteome</keyword>